<dbReference type="FunFam" id="1.10.10.60:FF:000303">
    <property type="entry name" value="MYB transcription factor"/>
    <property type="match status" value="1"/>
</dbReference>
<organism evidence="10">
    <name type="scientific">Fagus sylvatica</name>
    <name type="common">Beechnut</name>
    <dbReference type="NCBI Taxonomy" id="28930"/>
    <lineage>
        <taxon>Eukaryota</taxon>
        <taxon>Viridiplantae</taxon>
        <taxon>Streptophyta</taxon>
        <taxon>Embryophyta</taxon>
        <taxon>Tracheophyta</taxon>
        <taxon>Spermatophyta</taxon>
        <taxon>Magnoliopsida</taxon>
        <taxon>eudicotyledons</taxon>
        <taxon>Gunneridae</taxon>
        <taxon>Pentapetalae</taxon>
        <taxon>rosids</taxon>
        <taxon>fabids</taxon>
        <taxon>Fagales</taxon>
        <taxon>Fagaceae</taxon>
        <taxon>Fagus</taxon>
    </lineage>
</organism>
<dbReference type="InterPro" id="IPR009057">
    <property type="entry name" value="Homeodomain-like_sf"/>
</dbReference>
<proteinExistence type="predicted"/>
<gene>
    <name evidence="10" type="ORF">FSB_LOCUS13569</name>
</gene>
<dbReference type="Pfam" id="PF00249">
    <property type="entry name" value="Myb_DNA-binding"/>
    <property type="match status" value="2"/>
</dbReference>
<sequence length="260" mass="29643">MGRQPCCDKLGVKKGPWTAEEDKKLINFILTNGQCCWRAVPKLAGLRRCGKSCRLRWTNYLRPDLKRGLLSEAEEQLVIELHARLGNRWSKIAARLPGRTDNEIKNHWNTHIKKKLLKMGIDPVTHETLHKEAVSEETSKSGNNCLPENDHSVNHSEENSSSQTENCSSTDDHDSLLLENICNNESLMNSLWNMDEAPLVNASNWENLSNGENIDHMPSLEENYAWLLDCQDFGIHDFGYDCFSDVELNVLNTLEMGEKH</sequence>
<dbReference type="PANTHER" id="PTHR47994:SF5">
    <property type="entry name" value="F14D16.11-RELATED"/>
    <property type="match status" value="1"/>
</dbReference>
<feature type="domain" description="HTH myb-type" evidence="9">
    <location>
        <begin position="62"/>
        <end position="116"/>
    </location>
</feature>
<evidence type="ECO:0000256" key="3">
    <source>
        <dbReference type="ARBA" id="ARBA00023015"/>
    </source>
</evidence>
<keyword evidence="3" id="KW-0805">Transcription regulation</keyword>
<reference evidence="10" key="1">
    <citation type="submission" date="2018-02" db="EMBL/GenBank/DDBJ databases">
        <authorList>
            <person name="Cohen D.B."/>
            <person name="Kent A.D."/>
        </authorList>
    </citation>
    <scope>NUCLEOTIDE SEQUENCE</scope>
</reference>
<dbReference type="PROSITE" id="PS51294">
    <property type="entry name" value="HTH_MYB"/>
    <property type="match status" value="2"/>
</dbReference>
<dbReference type="FunFam" id="1.10.10.60:FF:000069">
    <property type="entry name" value="MYB transcription factor"/>
    <property type="match status" value="1"/>
</dbReference>
<dbReference type="InterPro" id="IPR015495">
    <property type="entry name" value="Myb_TF_plants"/>
</dbReference>
<feature type="domain" description="Myb-like" evidence="8">
    <location>
        <begin position="9"/>
        <end position="61"/>
    </location>
</feature>
<dbReference type="GO" id="GO:0046394">
    <property type="term" value="P:carboxylic acid biosynthetic process"/>
    <property type="evidence" value="ECO:0007669"/>
    <property type="project" value="UniProtKB-ARBA"/>
</dbReference>
<evidence type="ECO:0000256" key="7">
    <source>
        <dbReference type="SAM" id="MobiDB-lite"/>
    </source>
</evidence>
<dbReference type="PROSITE" id="PS50090">
    <property type="entry name" value="MYB_LIKE"/>
    <property type="match status" value="2"/>
</dbReference>
<keyword evidence="2" id="KW-0677">Repeat</keyword>
<dbReference type="PANTHER" id="PTHR47994">
    <property type="entry name" value="F14D16.11-RELATED"/>
    <property type="match status" value="1"/>
</dbReference>
<feature type="domain" description="Myb-like" evidence="8">
    <location>
        <begin position="62"/>
        <end position="112"/>
    </location>
</feature>
<dbReference type="EMBL" id="OIVN01000794">
    <property type="protein sequence ID" value="SPC85687.1"/>
    <property type="molecule type" value="Genomic_DNA"/>
</dbReference>
<dbReference type="GO" id="GO:0005634">
    <property type="term" value="C:nucleus"/>
    <property type="evidence" value="ECO:0007669"/>
    <property type="project" value="UniProtKB-SubCell"/>
</dbReference>
<feature type="domain" description="HTH myb-type" evidence="9">
    <location>
        <begin position="9"/>
        <end position="61"/>
    </location>
</feature>
<evidence type="ECO:0000256" key="2">
    <source>
        <dbReference type="ARBA" id="ARBA00022737"/>
    </source>
</evidence>
<dbReference type="Gene3D" id="1.10.10.60">
    <property type="entry name" value="Homeodomain-like"/>
    <property type="match status" value="2"/>
</dbReference>
<dbReference type="InterPro" id="IPR017930">
    <property type="entry name" value="Myb_dom"/>
</dbReference>
<keyword evidence="5" id="KW-0804">Transcription</keyword>
<evidence type="ECO:0000313" key="10">
    <source>
        <dbReference type="EMBL" id="SPC85687.1"/>
    </source>
</evidence>
<dbReference type="SMART" id="SM00717">
    <property type="entry name" value="SANT"/>
    <property type="match status" value="2"/>
</dbReference>
<keyword evidence="6" id="KW-0539">Nucleus</keyword>
<dbReference type="GO" id="GO:0006355">
    <property type="term" value="P:regulation of DNA-templated transcription"/>
    <property type="evidence" value="ECO:0007669"/>
    <property type="project" value="UniProtKB-ARBA"/>
</dbReference>
<evidence type="ECO:0000259" key="9">
    <source>
        <dbReference type="PROSITE" id="PS51294"/>
    </source>
</evidence>
<dbReference type="AlphaFoldDB" id="A0A2N9F403"/>
<evidence type="ECO:0000259" key="8">
    <source>
        <dbReference type="PROSITE" id="PS50090"/>
    </source>
</evidence>
<dbReference type="GO" id="GO:0000976">
    <property type="term" value="F:transcription cis-regulatory region binding"/>
    <property type="evidence" value="ECO:0007669"/>
    <property type="project" value="UniProtKB-ARBA"/>
</dbReference>
<evidence type="ECO:0000256" key="5">
    <source>
        <dbReference type="ARBA" id="ARBA00023163"/>
    </source>
</evidence>
<feature type="region of interest" description="Disordered" evidence="7">
    <location>
        <begin position="132"/>
        <end position="171"/>
    </location>
</feature>
<evidence type="ECO:0000256" key="1">
    <source>
        <dbReference type="ARBA" id="ARBA00004123"/>
    </source>
</evidence>
<protein>
    <submittedName>
        <fullName evidence="10">Uncharacterized protein</fullName>
    </submittedName>
</protein>
<dbReference type="InterPro" id="IPR001005">
    <property type="entry name" value="SANT/Myb"/>
</dbReference>
<keyword evidence="4" id="KW-0238">DNA-binding</keyword>
<evidence type="ECO:0000256" key="4">
    <source>
        <dbReference type="ARBA" id="ARBA00023125"/>
    </source>
</evidence>
<dbReference type="CDD" id="cd00167">
    <property type="entry name" value="SANT"/>
    <property type="match status" value="2"/>
</dbReference>
<comment type="subcellular location">
    <subcellularLocation>
        <location evidence="1">Nucleus</location>
    </subcellularLocation>
</comment>
<name>A0A2N9F403_FAGSY</name>
<accession>A0A2N9F403</accession>
<feature type="compositionally biased region" description="Basic and acidic residues" evidence="7">
    <location>
        <begin position="148"/>
        <end position="158"/>
    </location>
</feature>
<evidence type="ECO:0000256" key="6">
    <source>
        <dbReference type="ARBA" id="ARBA00023242"/>
    </source>
</evidence>
<dbReference type="SUPFAM" id="SSF46689">
    <property type="entry name" value="Homeodomain-like"/>
    <property type="match status" value="1"/>
</dbReference>